<dbReference type="OrthoDB" id="6627436at2759"/>
<proteinExistence type="predicted"/>
<dbReference type="GeneID" id="112691309"/>
<keyword evidence="4 5" id="KW-0238">DNA-binding</keyword>
<dbReference type="PROSITE" id="PS50950">
    <property type="entry name" value="ZF_THAP"/>
    <property type="match status" value="1"/>
</dbReference>
<dbReference type="GO" id="GO:0008270">
    <property type="term" value="F:zinc ion binding"/>
    <property type="evidence" value="ECO:0007669"/>
    <property type="project" value="UniProtKB-KW"/>
</dbReference>
<evidence type="ECO:0000313" key="8">
    <source>
        <dbReference type="RefSeq" id="XP_025421261.1"/>
    </source>
</evidence>
<protein>
    <submittedName>
        <fullName evidence="8">Uncharacterized protein LOC112691309</fullName>
    </submittedName>
</protein>
<dbReference type="SMART" id="SM00692">
    <property type="entry name" value="DM3"/>
    <property type="match status" value="1"/>
</dbReference>
<keyword evidence="3" id="KW-0862">Zinc</keyword>
<organism evidence="7 8">
    <name type="scientific">Sipha flava</name>
    <name type="common">yellow sugarcane aphid</name>
    <dbReference type="NCBI Taxonomy" id="143950"/>
    <lineage>
        <taxon>Eukaryota</taxon>
        <taxon>Metazoa</taxon>
        <taxon>Ecdysozoa</taxon>
        <taxon>Arthropoda</taxon>
        <taxon>Hexapoda</taxon>
        <taxon>Insecta</taxon>
        <taxon>Pterygota</taxon>
        <taxon>Neoptera</taxon>
        <taxon>Paraneoptera</taxon>
        <taxon>Hemiptera</taxon>
        <taxon>Sternorrhyncha</taxon>
        <taxon>Aphidomorpha</taxon>
        <taxon>Aphidoidea</taxon>
        <taxon>Aphididae</taxon>
        <taxon>Sipha</taxon>
    </lineage>
</organism>
<evidence type="ECO:0000256" key="1">
    <source>
        <dbReference type="ARBA" id="ARBA00022723"/>
    </source>
</evidence>
<dbReference type="Pfam" id="PF05485">
    <property type="entry name" value="THAP"/>
    <property type="match status" value="1"/>
</dbReference>
<dbReference type="Proteomes" id="UP000694846">
    <property type="component" value="Unplaced"/>
</dbReference>
<evidence type="ECO:0000256" key="2">
    <source>
        <dbReference type="ARBA" id="ARBA00022771"/>
    </source>
</evidence>
<dbReference type="InterPro" id="IPR006612">
    <property type="entry name" value="THAP_Znf"/>
</dbReference>
<dbReference type="RefSeq" id="XP_025421261.1">
    <property type="nucleotide sequence ID" value="XM_025565476.1"/>
</dbReference>
<name>A0A8B8GF87_9HEMI</name>
<sequence>MSGEYKNQSKCVVKGCTSKNMVCHRFPNENKDFARRLEWIKTVGFTADDNPKFKNKYICSVHFADNCSSPGTKRLNANAYPTLNLPVGIPDGLVALPMCSTPKHDNILHDLHDISGFDFLNSTVDGKSDDVYDSTVIPQVIHVDGCAIGSEVRDGASLTCRALKKKQKLKSSKKQNVFQKIHNNNYKLNLVGGTIRRLRIQLGFKTTLLSLYQLYLSCLPAGLKCTIFRRFLLPVSSLKTYDLGVLYLLMILPGFHVLVNRSLNIIFWPG</sequence>
<keyword evidence="2 5" id="KW-0863">Zinc-finger</keyword>
<feature type="domain" description="THAP-type" evidence="6">
    <location>
        <begin position="1"/>
        <end position="84"/>
    </location>
</feature>
<evidence type="ECO:0000259" key="6">
    <source>
        <dbReference type="PROSITE" id="PS50950"/>
    </source>
</evidence>
<dbReference type="SMART" id="SM00980">
    <property type="entry name" value="THAP"/>
    <property type="match status" value="1"/>
</dbReference>
<gene>
    <name evidence="8" type="primary">LOC112691309</name>
</gene>
<reference evidence="8" key="1">
    <citation type="submission" date="2025-08" db="UniProtKB">
        <authorList>
            <consortium name="RefSeq"/>
        </authorList>
    </citation>
    <scope>IDENTIFICATION</scope>
    <source>
        <tissue evidence="8">Whole body</tissue>
    </source>
</reference>
<accession>A0A8B8GF87</accession>
<evidence type="ECO:0000256" key="4">
    <source>
        <dbReference type="ARBA" id="ARBA00023125"/>
    </source>
</evidence>
<evidence type="ECO:0000256" key="3">
    <source>
        <dbReference type="ARBA" id="ARBA00022833"/>
    </source>
</evidence>
<evidence type="ECO:0000256" key="5">
    <source>
        <dbReference type="PROSITE-ProRule" id="PRU00309"/>
    </source>
</evidence>
<dbReference type="AlphaFoldDB" id="A0A8B8GF87"/>
<dbReference type="SUPFAM" id="SSF57716">
    <property type="entry name" value="Glucocorticoid receptor-like (DNA-binding domain)"/>
    <property type="match status" value="1"/>
</dbReference>
<keyword evidence="7" id="KW-1185">Reference proteome</keyword>
<keyword evidence="1" id="KW-0479">Metal-binding</keyword>
<dbReference type="GO" id="GO:0003677">
    <property type="term" value="F:DNA binding"/>
    <property type="evidence" value="ECO:0007669"/>
    <property type="project" value="UniProtKB-UniRule"/>
</dbReference>
<evidence type="ECO:0000313" key="7">
    <source>
        <dbReference type="Proteomes" id="UP000694846"/>
    </source>
</evidence>